<keyword evidence="3" id="KW-1185">Reference proteome</keyword>
<gene>
    <name evidence="2" type="ORF">LNINA_LOCUS9876</name>
</gene>
<proteinExistence type="predicted"/>
<dbReference type="AlphaFoldDB" id="A0AAV1JQ47"/>
<dbReference type="EMBL" id="CAVLEF010000088">
    <property type="protein sequence ID" value="CAK1550662.1"/>
    <property type="molecule type" value="Genomic_DNA"/>
</dbReference>
<comment type="caution">
    <text evidence="2">The sequence shown here is derived from an EMBL/GenBank/DDBJ whole genome shotgun (WGS) entry which is preliminary data.</text>
</comment>
<accession>A0AAV1JQ47</accession>
<evidence type="ECO:0000256" key="1">
    <source>
        <dbReference type="SAM" id="MobiDB-lite"/>
    </source>
</evidence>
<evidence type="ECO:0000313" key="3">
    <source>
        <dbReference type="Proteomes" id="UP001497472"/>
    </source>
</evidence>
<reference evidence="2 3" key="1">
    <citation type="submission" date="2023-11" db="EMBL/GenBank/DDBJ databases">
        <authorList>
            <person name="Okamura Y."/>
        </authorList>
    </citation>
    <scope>NUCLEOTIDE SEQUENCE [LARGE SCALE GENOMIC DNA]</scope>
</reference>
<sequence length="179" mass="20813">MGNKALIPRSSDPYDSGIDSDEGKTSLTNAVFTRDRETNNVFMNTYEYDKIERKPQDDELQKSLWRKQSNSADTNGYIKWNFKEDYKNEHPELNRPLIDSFKHQEQLRMTNLSPNGTEAWNTNTDSDNDSSPLYEVELTASDEDDSSVLELVIPIQSHKTTPRHWLLVFFCFGCMERYA</sequence>
<evidence type="ECO:0000313" key="2">
    <source>
        <dbReference type="EMBL" id="CAK1550662.1"/>
    </source>
</evidence>
<feature type="region of interest" description="Disordered" evidence="1">
    <location>
        <begin position="1"/>
        <end position="36"/>
    </location>
</feature>
<organism evidence="2 3">
    <name type="scientific">Leptosia nina</name>
    <dbReference type="NCBI Taxonomy" id="320188"/>
    <lineage>
        <taxon>Eukaryota</taxon>
        <taxon>Metazoa</taxon>
        <taxon>Ecdysozoa</taxon>
        <taxon>Arthropoda</taxon>
        <taxon>Hexapoda</taxon>
        <taxon>Insecta</taxon>
        <taxon>Pterygota</taxon>
        <taxon>Neoptera</taxon>
        <taxon>Endopterygota</taxon>
        <taxon>Lepidoptera</taxon>
        <taxon>Glossata</taxon>
        <taxon>Ditrysia</taxon>
        <taxon>Papilionoidea</taxon>
        <taxon>Pieridae</taxon>
        <taxon>Pierinae</taxon>
        <taxon>Leptosia</taxon>
    </lineage>
</organism>
<name>A0AAV1JQ47_9NEOP</name>
<dbReference type="Proteomes" id="UP001497472">
    <property type="component" value="Unassembled WGS sequence"/>
</dbReference>
<protein>
    <submittedName>
        <fullName evidence="2">Uncharacterized protein</fullName>
    </submittedName>
</protein>